<evidence type="ECO:0000256" key="2">
    <source>
        <dbReference type="ARBA" id="ARBA00022571"/>
    </source>
</evidence>
<dbReference type="Pfam" id="PF22698">
    <property type="entry name" value="Semialdhyde_dhC_1"/>
    <property type="match status" value="1"/>
</dbReference>
<dbReference type="InterPro" id="IPR023013">
    <property type="entry name" value="AGPR_AS"/>
</dbReference>
<dbReference type="GO" id="GO:0070401">
    <property type="term" value="F:NADP+ binding"/>
    <property type="evidence" value="ECO:0007669"/>
    <property type="project" value="InterPro"/>
</dbReference>
<dbReference type="GO" id="GO:0051287">
    <property type="term" value="F:NAD binding"/>
    <property type="evidence" value="ECO:0007669"/>
    <property type="project" value="InterPro"/>
</dbReference>
<dbReference type="PANTHER" id="PTHR32338:SF10">
    <property type="entry name" value="N-ACETYL-GAMMA-GLUTAMYL-PHOSPHATE REDUCTASE, CHLOROPLASTIC-RELATED"/>
    <property type="match status" value="1"/>
</dbReference>
<dbReference type="OrthoDB" id="9801289at2"/>
<dbReference type="NCBIfam" id="TIGR01850">
    <property type="entry name" value="argC"/>
    <property type="match status" value="1"/>
</dbReference>
<dbReference type="InterPro" id="IPR000534">
    <property type="entry name" value="Semialdehyde_DH_NAD-bd"/>
</dbReference>
<evidence type="ECO:0000256" key="1">
    <source>
        <dbReference type="ARBA" id="ARBA00004862"/>
    </source>
</evidence>
<dbReference type="SUPFAM" id="SSF55347">
    <property type="entry name" value="Glyceraldehyde-3-phosphate dehydrogenase-like, C-terminal domain"/>
    <property type="match status" value="1"/>
</dbReference>
<evidence type="ECO:0000256" key="5">
    <source>
        <dbReference type="ARBA" id="ARBA00023002"/>
    </source>
</evidence>
<comment type="caution">
    <text evidence="10">The sequence shown here is derived from an EMBL/GenBank/DDBJ whole genome shotgun (WGS) entry which is preliminary data.</text>
</comment>
<evidence type="ECO:0000313" key="10">
    <source>
        <dbReference type="EMBL" id="OCL27188.1"/>
    </source>
</evidence>
<proteinExistence type="inferred from homology"/>
<dbReference type="EMBL" id="LWDV01000008">
    <property type="protein sequence ID" value="OCL27188.1"/>
    <property type="molecule type" value="Genomic_DNA"/>
</dbReference>
<evidence type="ECO:0000256" key="6">
    <source>
        <dbReference type="ARBA" id="ARBA00050557"/>
    </source>
</evidence>
<dbReference type="SMART" id="SM00859">
    <property type="entry name" value="Semialdhyde_dh"/>
    <property type="match status" value="1"/>
</dbReference>
<dbReference type="Proteomes" id="UP000093514">
    <property type="component" value="Unassembled WGS sequence"/>
</dbReference>
<feature type="active site" evidence="7 8">
    <location>
        <position position="148"/>
    </location>
</feature>
<comment type="function">
    <text evidence="7">Catalyzes the NADPH-dependent reduction of N-acetyl-5-glutamyl phosphate to yield N-acetyl-L-glutamate 5-semialdehyde.</text>
</comment>
<protein>
    <recommendedName>
        <fullName evidence="7">N-acetyl-gamma-glutamyl-phosphate reductase</fullName>
        <shortName evidence="7">AGPR</shortName>
        <ecNumber evidence="7">1.2.1.38</ecNumber>
    </recommendedName>
    <alternativeName>
        <fullName evidence="7">N-acetyl-glutamate semialdehyde dehydrogenase</fullName>
        <shortName evidence="7">NAGSA dehydrogenase</shortName>
    </alternativeName>
</protein>
<reference evidence="11" key="1">
    <citation type="submission" date="2016-07" db="EMBL/GenBank/DDBJ databases">
        <authorList>
            <person name="Florea S."/>
            <person name="Webb J.S."/>
            <person name="Jaromczyk J."/>
            <person name="Schardl C.L."/>
        </authorList>
    </citation>
    <scope>NUCLEOTIDE SEQUENCE [LARGE SCALE GENOMIC DNA]</scope>
    <source>
        <strain evidence="11">Z6</strain>
    </source>
</reference>
<evidence type="ECO:0000259" key="9">
    <source>
        <dbReference type="SMART" id="SM00859"/>
    </source>
</evidence>
<evidence type="ECO:0000256" key="8">
    <source>
        <dbReference type="PROSITE-ProRule" id="PRU10010"/>
    </source>
</evidence>
<dbReference type="FunFam" id="3.30.360.10:FF:000014">
    <property type="entry name" value="N-acetyl-gamma-glutamyl-phosphate reductase"/>
    <property type="match status" value="1"/>
</dbReference>
<comment type="pathway">
    <text evidence="1 7">Amino-acid biosynthesis; L-arginine biosynthesis; N(2)-acetyl-L-ornithine from L-glutamate: step 3/4.</text>
</comment>
<dbReference type="Pfam" id="PF01118">
    <property type="entry name" value="Semialdhyde_dh"/>
    <property type="match status" value="1"/>
</dbReference>
<dbReference type="Gene3D" id="3.30.360.10">
    <property type="entry name" value="Dihydrodipicolinate Reductase, domain 2"/>
    <property type="match status" value="1"/>
</dbReference>
<comment type="subcellular location">
    <subcellularLocation>
        <location evidence="7">Cytoplasm</location>
    </subcellularLocation>
</comment>
<keyword evidence="7" id="KW-0963">Cytoplasm</keyword>
<dbReference type="InterPro" id="IPR036291">
    <property type="entry name" value="NAD(P)-bd_dom_sf"/>
</dbReference>
<keyword evidence="3 7" id="KW-0028">Amino-acid biosynthesis</keyword>
<dbReference type="Gene3D" id="3.40.50.720">
    <property type="entry name" value="NAD(P)-binding Rossmann-like Domain"/>
    <property type="match status" value="1"/>
</dbReference>
<keyword evidence="11" id="KW-1185">Reference proteome</keyword>
<evidence type="ECO:0000256" key="3">
    <source>
        <dbReference type="ARBA" id="ARBA00022605"/>
    </source>
</evidence>
<dbReference type="CDD" id="cd17895">
    <property type="entry name" value="AGPR_1_N"/>
    <property type="match status" value="1"/>
</dbReference>
<name>A0A1C0AA71_9FIRM</name>
<accession>A0A1C0AA71</accession>
<comment type="catalytic activity">
    <reaction evidence="6 7">
        <text>N-acetyl-L-glutamate 5-semialdehyde + phosphate + NADP(+) = N-acetyl-L-glutamyl 5-phosphate + NADPH + H(+)</text>
        <dbReference type="Rhea" id="RHEA:21588"/>
        <dbReference type="ChEBI" id="CHEBI:15378"/>
        <dbReference type="ChEBI" id="CHEBI:29123"/>
        <dbReference type="ChEBI" id="CHEBI:43474"/>
        <dbReference type="ChEBI" id="CHEBI:57783"/>
        <dbReference type="ChEBI" id="CHEBI:57936"/>
        <dbReference type="ChEBI" id="CHEBI:58349"/>
        <dbReference type="EC" id="1.2.1.38"/>
    </reaction>
</comment>
<dbReference type="RefSeq" id="WP_068716817.1">
    <property type="nucleotide sequence ID" value="NZ_LWDV01000008.1"/>
</dbReference>
<evidence type="ECO:0000256" key="4">
    <source>
        <dbReference type="ARBA" id="ARBA00022857"/>
    </source>
</evidence>
<dbReference type="InterPro" id="IPR000706">
    <property type="entry name" value="AGPR_type-1"/>
</dbReference>
<dbReference type="UniPathway" id="UPA00068">
    <property type="reaction ID" value="UER00108"/>
</dbReference>
<dbReference type="HAMAP" id="MF_00150">
    <property type="entry name" value="ArgC_type1"/>
    <property type="match status" value="1"/>
</dbReference>
<dbReference type="GO" id="GO:0006526">
    <property type="term" value="P:L-arginine biosynthetic process"/>
    <property type="evidence" value="ECO:0007669"/>
    <property type="project" value="UniProtKB-UniRule"/>
</dbReference>
<keyword evidence="2 7" id="KW-0055">Arginine biosynthesis</keyword>
<dbReference type="SUPFAM" id="SSF51735">
    <property type="entry name" value="NAD(P)-binding Rossmann-fold domains"/>
    <property type="match status" value="1"/>
</dbReference>
<sequence>MKVSIIGSTGYTGLELVRLLNKHPKVDLEILTSRSFAGEVISDIYPSLREEVDIKCENLDIDKLAENSEIVFTALPHGVSMEVVPQLLTKGLKVIDLSGDYRYDNLETYESWYKTHNSPELFKDAAYGLPELNRVEIEGSSLVANPGCYPTASILALAPLVDKGLINLDNIIIDAKSGTSGAGRGVSLGTHFCEVNNNFKAYKVANHRHTSEIEEKLGILAKKDISLSFTPHLLPINRGILATVYANLTEGIDTKFVLNLYNDYYKDEKFVRVMDEGKLPEIKHVAGSNYCDIGLTVDERIKRLIVISTIDNLLKGAAGQAVQNLNILAGWDETLGLDNVGLYL</sequence>
<keyword evidence="5 7" id="KW-0560">Oxidoreductase</keyword>
<dbReference type="InterPro" id="IPR050085">
    <property type="entry name" value="AGPR"/>
</dbReference>
<dbReference type="PROSITE" id="PS01224">
    <property type="entry name" value="ARGC"/>
    <property type="match status" value="1"/>
</dbReference>
<dbReference type="PANTHER" id="PTHR32338">
    <property type="entry name" value="N-ACETYL-GAMMA-GLUTAMYL-PHOSPHATE REDUCTASE, CHLOROPLASTIC-RELATED-RELATED"/>
    <property type="match status" value="1"/>
</dbReference>
<feature type="domain" description="Semialdehyde dehydrogenase NAD-binding" evidence="9">
    <location>
        <begin position="2"/>
        <end position="140"/>
    </location>
</feature>
<dbReference type="AlphaFoldDB" id="A0A1C0AA71"/>
<reference evidence="10 11" key="2">
    <citation type="submission" date="2016-08" db="EMBL/GenBank/DDBJ databases">
        <title>Orenia metallireducens sp. nov. strain Z6, a Novel Metal-reducing Firmicute from the Deep Subsurface.</title>
        <authorList>
            <person name="Maxim B.I."/>
            <person name="Kenneth K."/>
            <person name="Flynn T.M."/>
            <person name="Oloughlin E.J."/>
            <person name="Locke R.A."/>
            <person name="Weber J.R."/>
            <person name="Egan S.M."/>
            <person name="Mackie R.I."/>
            <person name="Cann I.K."/>
        </authorList>
    </citation>
    <scope>NUCLEOTIDE SEQUENCE [LARGE SCALE GENOMIC DNA]</scope>
    <source>
        <strain evidence="10 11">Z6</strain>
    </source>
</reference>
<dbReference type="EC" id="1.2.1.38" evidence="7"/>
<organism evidence="10 11">
    <name type="scientific">Orenia metallireducens</name>
    <dbReference type="NCBI Taxonomy" id="1413210"/>
    <lineage>
        <taxon>Bacteria</taxon>
        <taxon>Bacillati</taxon>
        <taxon>Bacillota</taxon>
        <taxon>Clostridia</taxon>
        <taxon>Halanaerobiales</taxon>
        <taxon>Halobacteroidaceae</taxon>
        <taxon>Orenia</taxon>
    </lineage>
</organism>
<dbReference type="InterPro" id="IPR058924">
    <property type="entry name" value="AGPR_dimerisation_dom"/>
</dbReference>
<keyword evidence="4 7" id="KW-0521">NADP</keyword>
<gene>
    <name evidence="7" type="primary">argC</name>
    <name evidence="10" type="ORF">U472_06875</name>
</gene>
<dbReference type="GO" id="GO:0003942">
    <property type="term" value="F:N-acetyl-gamma-glutamyl-phosphate reductase activity"/>
    <property type="evidence" value="ECO:0007669"/>
    <property type="project" value="UniProtKB-UniRule"/>
</dbReference>
<comment type="similarity">
    <text evidence="7">Belongs to the NAGSA dehydrogenase family. Type 1 subfamily.</text>
</comment>
<evidence type="ECO:0000313" key="11">
    <source>
        <dbReference type="Proteomes" id="UP000093514"/>
    </source>
</evidence>
<evidence type="ECO:0000256" key="7">
    <source>
        <dbReference type="HAMAP-Rule" id="MF_00150"/>
    </source>
</evidence>
<dbReference type="GO" id="GO:0005737">
    <property type="term" value="C:cytoplasm"/>
    <property type="evidence" value="ECO:0007669"/>
    <property type="project" value="UniProtKB-SubCell"/>
</dbReference>
<dbReference type="CDD" id="cd23934">
    <property type="entry name" value="AGPR_1_C"/>
    <property type="match status" value="1"/>
</dbReference>